<dbReference type="InterPro" id="IPR019235">
    <property type="entry name" value="DUF2178_TM"/>
</dbReference>
<reference evidence="2 3" key="1">
    <citation type="submission" date="2016-10" db="EMBL/GenBank/DDBJ databases">
        <authorList>
            <person name="de Groot N.N."/>
        </authorList>
    </citation>
    <scope>NUCLEOTIDE SEQUENCE [LARGE SCALE GENOMIC DNA]</scope>
    <source>
        <strain evidence="2 3">DSM 2895</strain>
    </source>
</reference>
<dbReference type="Pfam" id="PF09946">
    <property type="entry name" value="DUF2178"/>
    <property type="match status" value="1"/>
</dbReference>
<feature type="transmembrane region" description="Helical" evidence="1">
    <location>
        <begin position="48"/>
        <end position="67"/>
    </location>
</feature>
<proteinExistence type="predicted"/>
<keyword evidence="1" id="KW-0812">Transmembrane</keyword>
<keyword evidence="1" id="KW-0472">Membrane</keyword>
<protein>
    <recommendedName>
        <fullName evidence="4">DUF2178 domain-containing protein</fullName>
    </recommendedName>
</protein>
<sequence>MTETIGALIGLFGGAALGLSGWFFERKRAHKNRGLDERYYLIRDKARATSWQVTLVTMYILFFLVILKVGISVASALGILLLVQMGSWASLVFYYQAKY</sequence>
<dbReference type="Proteomes" id="UP000182836">
    <property type="component" value="Unassembled WGS sequence"/>
</dbReference>
<dbReference type="EMBL" id="FNED01000034">
    <property type="protein sequence ID" value="SDJ96283.1"/>
    <property type="molecule type" value="Genomic_DNA"/>
</dbReference>
<keyword evidence="1" id="KW-1133">Transmembrane helix</keyword>
<dbReference type="AlphaFoldDB" id="A0A0K2WBX7"/>
<dbReference type="GeneID" id="42307128"/>
<feature type="transmembrane region" description="Helical" evidence="1">
    <location>
        <begin position="73"/>
        <end position="95"/>
    </location>
</feature>
<dbReference type="OrthoDB" id="2655236at2"/>
<evidence type="ECO:0008006" key="4">
    <source>
        <dbReference type="Google" id="ProtNLM"/>
    </source>
</evidence>
<gene>
    <name evidence="2" type="ORF">SAMN04487909_13416</name>
</gene>
<name>A0A0K2WBX7_ANEMI</name>
<dbReference type="RefSeq" id="WP_052520363.1">
    <property type="nucleotide sequence ID" value="NZ_BJOA01000099.1"/>
</dbReference>
<evidence type="ECO:0000256" key="1">
    <source>
        <dbReference type="SAM" id="Phobius"/>
    </source>
</evidence>
<feature type="transmembrane region" description="Helical" evidence="1">
    <location>
        <begin position="6"/>
        <end position="24"/>
    </location>
</feature>
<accession>A0A0K2WBX7</accession>
<evidence type="ECO:0000313" key="2">
    <source>
        <dbReference type="EMBL" id="SDJ96283.1"/>
    </source>
</evidence>
<evidence type="ECO:0000313" key="3">
    <source>
        <dbReference type="Proteomes" id="UP000182836"/>
    </source>
</evidence>
<organism evidence="2 3">
    <name type="scientific">Aneurinibacillus migulanus</name>
    <name type="common">Bacillus migulanus</name>
    <dbReference type="NCBI Taxonomy" id="47500"/>
    <lineage>
        <taxon>Bacteria</taxon>
        <taxon>Bacillati</taxon>
        <taxon>Bacillota</taxon>
        <taxon>Bacilli</taxon>
        <taxon>Bacillales</taxon>
        <taxon>Paenibacillaceae</taxon>
        <taxon>Aneurinibacillus group</taxon>
        <taxon>Aneurinibacillus</taxon>
    </lineage>
</organism>